<dbReference type="Gene3D" id="1.10.4030.10">
    <property type="entry name" value="Porin chaperone SurA, peptide-binding domain"/>
    <property type="match status" value="1"/>
</dbReference>
<protein>
    <submittedName>
        <fullName evidence="3">Peptidyl-prolyl cis-trans isomerase SurA</fullName>
    </submittedName>
</protein>
<sequence>MARRLHRTPRRVWQAPLVRTRRLTASIAVGLAAVALAGCRTSPSVAAYVGDEQVTVAELQAAVDDRLADPAIAEAVGGQGTDYTRQVLTLLVREEVYAAAARQHDVEVTDAELDAFIEQALAGQDASALYAQAATQGYSAEDVRESARQQLLRRELGAATGDAAALDEAALRARYEEVRGSLEQLQLGYFVVPDQATADAALAQLTADPASYPAVAAQHPGDNTLPQLQPTTASEVSGPLAEGIAAAPAGTGFTQTLPQVPGVVVVFVGSRTTPTFEQVRPQLESEAASGIEEAGAAVVQEVSDDLSTKVNPRYGVLEDDVVQEADGGVVDLLEDTTGDTAGDTTAPAGG</sequence>
<dbReference type="Pfam" id="PF13624">
    <property type="entry name" value="SurA_N_3"/>
    <property type="match status" value="1"/>
</dbReference>
<gene>
    <name evidence="3" type="ORF">SAMN04488107_3353</name>
</gene>
<dbReference type="Pfam" id="PF13145">
    <property type="entry name" value="Rotamase_2"/>
    <property type="match status" value="1"/>
</dbReference>
<dbReference type="GO" id="GO:0003755">
    <property type="term" value="F:peptidyl-prolyl cis-trans isomerase activity"/>
    <property type="evidence" value="ECO:0007669"/>
    <property type="project" value="InterPro"/>
</dbReference>
<name>A0A239GDN0_9ACTN</name>
<feature type="signal peptide" evidence="1">
    <location>
        <begin position="1"/>
        <end position="46"/>
    </location>
</feature>
<evidence type="ECO:0000259" key="2">
    <source>
        <dbReference type="Pfam" id="PF13145"/>
    </source>
</evidence>
<proteinExistence type="predicted"/>
<evidence type="ECO:0000256" key="1">
    <source>
        <dbReference type="SAM" id="SignalP"/>
    </source>
</evidence>
<keyword evidence="4" id="KW-1185">Reference proteome</keyword>
<feature type="chain" id="PRO_5012624800" evidence="1">
    <location>
        <begin position="47"/>
        <end position="350"/>
    </location>
</feature>
<dbReference type="PANTHER" id="PTHR47245">
    <property type="entry name" value="PEPTIDYLPROLYL ISOMERASE"/>
    <property type="match status" value="1"/>
</dbReference>
<keyword evidence="1" id="KW-0732">Signal</keyword>
<organism evidence="3 4">
    <name type="scientific">Geodermatophilus saharensis</name>
    <dbReference type="NCBI Taxonomy" id="1137994"/>
    <lineage>
        <taxon>Bacteria</taxon>
        <taxon>Bacillati</taxon>
        <taxon>Actinomycetota</taxon>
        <taxon>Actinomycetes</taxon>
        <taxon>Geodermatophilales</taxon>
        <taxon>Geodermatophilaceae</taxon>
        <taxon>Geodermatophilus</taxon>
    </lineage>
</organism>
<reference evidence="4" key="1">
    <citation type="submission" date="2017-06" db="EMBL/GenBank/DDBJ databases">
        <authorList>
            <person name="Varghese N."/>
            <person name="Submissions S."/>
        </authorList>
    </citation>
    <scope>NUCLEOTIDE SEQUENCE [LARGE SCALE GENOMIC DNA]</scope>
    <source>
        <strain evidence="4">DSM 45423</strain>
    </source>
</reference>
<dbReference type="InterPro" id="IPR027304">
    <property type="entry name" value="Trigger_fact/SurA_dom_sf"/>
</dbReference>
<evidence type="ECO:0000313" key="3">
    <source>
        <dbReference type="EMBL" id="SNS67230.1"/>
    </source>
</evidence>
<evidence type="ECO:0000313" key="4">
    <source>
        <dbReference type="Proteomes" id="UP000198386"/>
    </source>
</evidence>
<dbReference type="EMBL" id="FZOH01000007">
    <property type="protein sequence ID" value="SNS67230.1"/>
    <property type="molecule type" value="Genomic_DNA"/>
</dbReference>
<dbReference type="SUPFAM" id="SSF109998">
    <property type="entry name" value="Triger factor/SurA peptide-binding domain-like"/>
    <property type="match status" value="1"/>
</dbReference>
<keyword evidence="3" id="KW-0413">Isomerase</keyword>
<dbReference type="AlphaFoldDB" id="A0A239GDN0"/>
<dbReference type="InterPro" id="IPR050245">
    <property type="entry name" value="PrsA_foldase"/>
</dbReference>
<dbReference type="InterPro" id="IPR000297">
    <property type="entry name" value="PPIase_PpiC"/>
</dbReference>
<dbReference type="PANTHER" id="PTHR47245:SF2">
    <property type="entry name" value="PEPTIDYL-PROLYL CIS-TRANS ISOMERASE HP_0175-RELATED"/>
    <property type="match status" value="1"/>
</dbReference>
<accession>A0A239GDN0</accession>
<dbReference type="Proteomes" id="UP000198386">
    <property type="component" value="Unassembled WGS sequence"/>
</dbReference>
<feature type="domain" description="PpiC" evidence="2">
    <location>
        <begin position="167"/>
        <end position="281"/>
    </location>
</feature>